<dbReference type="InterPro" id="IPR050662">
    <property type="entry name" value="Sec-metab_biosynth-thioest"/>
</dbReference>
<evidence type="ECO:0000256" key="3">
    <source>
        <dbReference type="ARBA" id="ARBA00022723"/>
    </source>
</evidence>
<keyword evidence="3" id="KW-0479">Metal-binding</keyword>
<dbReference type="InterPro" id="IPR036866">
    <property type="entry name" value="RibonucZ/Hydroxyglut_hydro"/>
</dbReference>
<dbReference type="InterPro" id="IPR036388">
    <property type="entry name" value="WH-like_DNA-bd_sf"/>
</dbReference>
<protein>
    <recommendedName>
        <fullName evidence="7">Metallo-beta-lactamase domain-containing protein</fullName>
    </recommendedName>
</protein>
<dbReference type="Proteomes" id="UP001274830">
    <property type="component" value="Unassembled WGS sequence"/>
</dbReference>
<accession>A0AAE1C441</accession>
<feature type="domain" description="Metallo-beta-lactamase" evidence="7">
    <location>
        <begin position="52"/>
        <end position="208"/>
    </location>
</feature>
<proteinExistence type="inferred from homology"/>
<dbReference type="GO" id="GO:0016787">
    <property type="term" value="F:hydrolase activity"/>
    <property type="evidence" value="ECO:0007669"/>
    <property type="project" value="UniProtKB-KW"/>
</dbReference>
<evidence type="ECO:0000313" key="8">
    <source>
        <dbReference type="EMBL" id="KAK3677245.1"/>
    </source>
</evidence>
<evidence type="ECO:0000256" key="4">
    <source>
        <dbReference type="ARBA" id="ARBA00022801"/>
    </source>
</evidence>
<evidence type="ECO:0000256" key="2">
    <source>
        <dbReference type="ARBA" id="ARBA00006759"/>
    </source>
</evidence>
<reference evidence="8" key="1">
    <citation type="submission" date="2023-07" db="EMBL/GenBank/DDBJ databases">
        <title>Black Yeasts Isolated from many extreme environments.</title>
        <authorList>
            <person name="Coleine C."/>
            <person name="Stajich J.E."/>
            <person name="Selbmann L."/>
        </authorList>
    </citation>
    <scope>NUCLEOTIDE SEQUENCE</scope>
    <source>
        <strain evidence="8">CCFEE 5485</strain>
    </source>
</reference>
<dbReference type="InterPro" id="IPR041516">
    <property type="entry name" value="LACTB2_WH"/>
</dbReference>
<dbReference type="GO" id="GO:0044550">
    <property type="term" value="P:secondary metabolite biosynthetic process"/>
    <property type="evidence" value="ECO:0007669"/>
    <property type="project" value="TreeGrafter"/>
</dbReference>
<evidence type="ECO:0000259" key="7">
    <source>
        <dbReference type="SMART" id="SM00849"/>
    </source>
</evidence>
<dbReference type="PANTHER" id="PTHR23131:SF0">
    <property type="entry name" value="ENDORIBONUCLEASE LACTB2"/>
    <property type="match status" value="1"/>
</dbReference>
<evidence type="ECO:0000313" key="9">
    <source>
        <dbReference type="Proteomes" id="UP001274830"/>
    </source>
</evidence>
<dbReference type="PANTHER" id="PTHR23131">
    <property type="entry name" value="ENDORIBONUCLEASE LACTB2"/>
    <property type="match status" value="1"/>
</dbReference>
<comment type="caution">
    <text evidence="8">The sequence shown here is derived from an EMBL/GenBank/DDBJ whole genome shotgun (WGS) entry which is preliminary data.</text>
</comment>
<gene>
    <name evidence="8" type="ORF">LTR78_002783</name>
</gene>
<comment type="cofactor">
    <cofactor evidence="1">
        <name>Zn(2+)</name>
        <dbReference type="ChEBI" id="CHEBI:29105"/>
    </cofactor>
</comment>
<comment type="similarity">
    <text evidence="2">Belongs to the metallo-beta-lactamase superfamily. Glyoxalase II family.</text>
</comment>
<keyword evidence="5" id="KW-0862">Zinc</keyword>
<evidence type="ECO:0000256" key="6">
    <source>
        <dbReference type="ARBA" id="ARBA00050605"/>
    </source>
</evidence>
<sequence>MALKLPELPDVERLSPLVLRIMGGNPSKFTLQGRLKSSRSPTRQPLLNYLPGTNTYIVGTGPKRLLIDTGEGNKIWPRNLKRALADEGVTIDKVILTHWHPDHVGGVPDVRTIASGVTVYKSQIKPDVDQEDILEGQVFKTEGATLRAFHSPGHTVDHMALILEEEDAMFTGDNVLGHGTAVFEDLATYLQSLERMEGAFNGRAYPAHGAVIEDGKAKVREYIEHRREREEQILGALTEQGGDGVSSMGIVKVVYKNYPEPLHVPAEGGVVQVLKKLEGEGRVEQVGKGWQVRQGQKSAL</sequence>
<keyword evidence="9" id="KW-1185">Reference proteome</keyword>
<dbReference type="InterPro" id="IPR047921">
    <property type="entry name" value="LACTB2-like_MBL-fold"/>
</dbReference>
<dbReference type="Gene3D" id="3.60.15.10">
    <property type="entry name" value="Ribonuclease Z/Hydroxyacylglutathione hydrolase-like"/>
    <property type="match status" value="1"/>
</dbReference>
<dbReference type="CDD" id="cd07722">
    <property type="entry name" value="LACTB2-like_MBL-fold"/>
    <property type="match status" value="1"/>
</dbReference>
<evidence type="ECO:0000256" key="5">
    <source>
        <dbReference type="ARBA" id="ARBA00022833"/>
    </source>
</evidence>
<dbReference type="Pfam" id="PF00753">
    <property type="entry name" value="Lactamase_B"/>
    <property type="match status" value="1"/>
</dbReference>
<evidence type="ECO:0000256" key="1">
    <source>
        <dbReference type="ARBA" id="ARBA00001947"/>
    </source>
</evidence>
<comment type="catalytic activity">
    <reaction evidence="6">
        <text>(3R)-atrochrysone 2-carbonyl-[ACP] + H2O = (3R)-atrochrysone 2-carboxylate + holo-[ACP] + H(+)</text>
        <dbReference type="Rhea" id="RHEA:64236"/>
        <dbReference type="Rhea" id="RHEA-COMP:9685"/>
        <dbReference type="Rhea" id="RHEA-COMP:20479"/>
        <dbReference type="ChEBI" id="CHEBI:15377"/>
        <dbReference type="ChEBI" id="CHEBI:15378"/>
        <dbReference type="ChEBI" id="CHEBI:64479"/>
        <dbReference type="ChEBI" id="CHEBI:234107"/>
        <dbReference type="ChEBI" id="CHEBI:234110"/>
    </reaction>
    <physiologicalReaction direction="left-to-right" evidence="6">
        <dbReference type="Rhea" id="RHEA:64237"/>
    </physiologicalReaction>
</comment>
<dbReference type="SUPFAM" id="SSF56281">
    <property type="entry name" value="Metallo-hydrolase/oxidoreductase"/>
    <property type="match status" value="1"/>
</dbReference>
<keyword evidence="4" id="KW-0378">Hydrolase</keyword>
<dbReference type="SMART" id="SM00849">
    <property type="entry name" value="Lactamase_B"/>
    <property type="match status" value="1"/>
</dbReference>
<name>A0AAE1C441_9PEZI</name>
<dbReference type="AlphaFoldDB" id="A0AAE1C441"/>
<dbReference type="InterPro" id="IPR001279">
    <property type="entry name" value="Metallo-B-lactamas"/>
</dbReference>
<dbReference type="Pfam" id="PF17778">
    <property type="entry name" value="WHD_BLACT"/>
    <property type="match status" value="1"/>
</dbReference>
<dbReference type="Gene3D" id="1.10.10.10">
    <property type="entry name" value="Winged helix-like DNA-binding domain superfamily/Winged helix DNA-binding domain"/>
    <property type="match status" value="1"/>
</dbReference>
<dbReference type="EMBL" id="JAUTXT010000007">
    <property type="protein sequence ID" value="KAK3677245.1"/>
    <property type="molecule type" value="Genomic_DNA"/>
</dbReference>
<organism evidence="8 9">
    <name type="scientific">Recurvomyces mirabilis</name>
    <dbReference type="NCBI Taxonomy" id="574656"/>
    <lineage>
        <taxon>Eukaryota</taxon>
        <taxon>Fungi</taxon>
        <taxon>Dikarya</taxon>
        <taxon>Ascomycota</taxon>
        <taxon>Pezizomycotina</taxon>
        <taxon>Dothideomycetes</taxon>
        <taxon>Dothideomycetidae</taxon>
        <taxon>Mycosphaerellales</taxon>
        <taxon>Teratosphaeriaceae</taxon>
        <taxon>Recurvomyces</taxon>
    </lineage>
</organism>
<dbReference type="GO" id="GO:0046872">
    <property type="term" value="F:metal ion binding"/>
    <property type="evidence" value="ECO:0007669"/>
    <property type="project" value="UniProtKB-KW"/>
</dbReference>
<dbReference type="FunFam" id="3.60.15.10:FF:000041">
    <property type="entry name" value="Metallo-beta-lactamase domain protein"/>
    <property type="match status" value="1"/>
</dbReference>